<reference evidence="1 2" key="1">
    <citation type="journal article" date="2019" name="J Genomics">
        <title>The Draft Genome of a Hydrogen-producing Cyanobacterium, Arthrospira platensis NIES-46.</title>
        <authorList>
            <person name="Suzuki S."/>
            <person name="Yamaguchi H."/>
            <person name="Kawachi M."/>
        </authorList>
    </citation>
    <scope>NUCLEOTIDE SEQUENCE [LARGE SCALE GENOMIC DNA]</scope>
    <source>
        <strain evidence="1 2">NIES-46</strain>
    </source>
</reference>
<organism evidence="1 2">
    <name type="scientific">Limnospira platensis NIES-46</name>
    <dbReference type="NCBI Taxonomy" id="1236695"/>
    <lineage>
        <taxon>Bacteria</taxon>
        <taxon>Bacillati</taxon>
        <taxon>Cyanobacteriota</taxon>
        <taxon>Cyanophyceae</taxon>
        <taxon>Oscillatoriophycideae</taxon>
        <taxon>Oscillatoriales</taxon>
        <taxon>Sirenicapillariaceae</taxon>
        <taxon>Limnospira</taxon>
    </lineage>
</organism>
<evidence type="ECO:0000313" key="2">
    <source>
        <dbReference type="Proteomes" id="UP000326169"/>
    </source>
</evidence>
<sequence>MDYSYIQQAIAQLETATSELQNMVDHVPPEQAKILRVREVEESIRNTLAYLEAAINPPSLEHLPPDVLERAQALKIPLGDVEVQMAMVSHDLSQVMAILTEMENRAQTIRRRRDYFLVRLPDMPIEVLGSRLPVYTAEDFKGSPEPVSKEVRDQLKAKYGIDRLIMEKSVRSRATLFEKIKQAKQALEHPSPQDE</sequence>
<dbReference type="RefSeq" id="WP_006616784.1">
    <property type="nucleotide sequence ID" value="NZ_BIMW01000175.1"/>
</dbReference>
<dbReference type="GeneID" id="301685055"/>
<evidence type="ECO:0000313" key="1">
    <source>
        <dbReference type="EMBL" id="GCE96222.1"/>
    </source>
</evidence>
<dbReference type="EMBL" id="BIMW01000175">
    <property type="protein sequence ID" value="GCE96222.1"/>
    <property type="molecule type" value="Genomic_DNA"/>
</dbReference>
<dbReference type="Proteomes" id="UP000326169">
    <property type="component" value="Unassembled WGS sequence"/>
</dbReference>
<accession>A0A5M3TBY9</accession>
<protein>
    <submittedName>
        <fullName evidence="1">Uncharacterized protein</fullName>
    </submittedName>
</protein>
<comment type="caution">
    <text evidence="1">The sequence shown here is derived from an EMBL/GenBank/DDBJ whole genome shotgun (WGS) entry which is preliminary data.</text>
</comment>
<gene>
    <name evidence="1" type="ORF">NIES46_42910</name>
</gene>
<proteinExistence type="predicted"/>
<name>A0A5M3TBY9_LIMPL</name>
<keyword evidence="2" id="KW-1185">Reference proteome</keyword>